<evidence type="ECO:0000256" key="2">
    <source>
        <dbReference type="ARBA" id="ARBA00016664"/>
    </source>
</evidence>
<dbReference type="NCBIfam" id="NF002114">
    <property type="entry name" value="PRK00951.2-4"/>
    <property type="match status" value="1"/>
</dbReference>
<evidence type="ECO:0000313" key="7">
    <source>
        <dbReference type="EMBL" id="TES87080.1"/>
    </source>
</evidence>
<protein>
    <recommendedName>
        <fullName evidence="2 6">Imidazoleglycerol-phosphate dehydratase</fullName>
        <shortName evidence="6">IGPD</shortName>
        <ecNumber evidence="6">4.2.1.19</ecNumber>
    </recommendedName>
</protein>
<gene>
    <name evidence="6 7" type="primary">hisB</name>
    <name evidence="7" type="ORF">E3J95_00360</name>
</gene>
<evidence type="ECO:0000256" key="1">
    <source>
        <dbReference type="ARBA" id="ARBA00005047"/>
    </source>
</evidence>
<dbReference type="Proteomes" id="UP000320781">
    <property type="component" value="Unassembled WGS sequence"/>
</dbReference>
<keyword evidence="6" id="KW-0963">Cytoplasm</keyword>
<dbReference type="InterPro" id="IPR000807">
    <property type="entry name" value="ImidazoleglycerolP_deHydtase"/>
</dbReference>
<dbReference type="UniPathway" id="UPA00031">
    <property type="reaction ID" value="UER00011"/>
</dbReference>
<dbReference type="GO" id="GO:0000105">
    <property type="term" value="P:L-histidine biosynthetic process"/>
    <property type="evidence" value="ECO:0007669"/>
    <property type="project" value="UniProtKB-UniRule"/>
</dbReference>
<dbReference type="FunFam" id="3.30.230.40:FF:000001">
    <property type="entry name" value="Imidazoleglycerol-phosphate dehydratase HisB"/>
    <property type="match status" value="1"/>
</dbReference>
<dbReference type="PANTHER" id="PTHR23133">
    <property type="entry name" value="IMIDAZOLEGLYCEROL-PHOSPHATE DEHYDRATASE HIS7"/>
    <property type="match status" value="1"/>
</dbReference>
<organism evidence="7 8">
    <name type="scientific">Aerophobetes bacterium</name>
    <dbReference type="NCBI Taxonomy" id="2030807"/>
    <lineage>
        <taxon>Bacteria</taxon>
        <taxon>Candidatus Aerophobota</taxon>
    </lineage>
</organism>
<evidence type="ECO:0000256" key="3">
    <source>
        <dbReference type="ARBA" id="ARBA00022605"/>
    </source>
</evidence>
<reference evidence="7 8" key="1">
    <citation type="submission" date="2019-03" db="EMBL/GenBank/DDBJ databases">
        <title>Metabolic potential of uncultured bacteria and archaea associated with petroleum seepage in deep-sea sediments.</title>
        <authorList>
            <person name="Dong X."/>
            <person name="Hubert C."/>
        </authorList>
    </citation>
    <scope>NUCLEOTIDE SEQUENCE [LARGE SCALE GENOMIC DNA]</scope>
    <source>
        <strain evidence="7">E44_bin92</strain>
    </source>
</reference>
<dbReference type="FunFam" id="3.30.230.40:FF:000003">
    <property type="entry name" value="Imidazoleglycerol-phosphate dehydratase HisB"/>
    <property type="match status" value="1"/>
</dbReference>
<name>A0A523QMN3_UNCAE</name>
<dbReference type="GO" id="GO:0005737">
    <property type="term" value="C:cytoplasm"/>
    <property type="evidence" value="ECO:0007669"/>
    <property type="project" value="UniProtKB-SubCell"/>
</dbReference>
<dbReference type="Pfam" id="PF00475">
    <property type="entry name" value="IGPD"/>
    <property type="match status" value="1"/>
</dbReference>
<comment type="caution">
    <text evidence="7">The sequence shown here is derived from an EMBL/GenBank/DDBJ whole genome shotgun (WGS) entry which is preliminary data.</text>
</comment>
<dbReference type="PROSITE" id="PS00954">
    <property type="entry name" value="IGP_DEHYDRATASE_1"/>
    <property type="match status" value="1"/>
</dbReference>
<dbReference type="HAMAP" id="MF_00076">
    <property type="entry name" value="HisB"/>
    <property type="match status" value="1"/>
</dbReference>
<dbReference type="EMBL" id="SOKU01000014">
    <property type="protein sequence ID" value="TES87080.1"/>
    <property type="molecule type" value="Genomic_DNA"/>
</dbReference>
<dbReference type="PANTHER" id="PTHR23133:SF2">
    <property type="entry name" value="IMIDAZOLEGLYCEROL-PHOSPHATE DEHYDRATASE"/>
    <property type="match status" value="1"/>
</dbReference>
<dbReference type="InterPro" id="IPR020565">
    <property type="entry name" value="ImidazoleglycerP_deHydtase_CS"/>
</dbReference>
<dbReference type="NCBIfam" id="NF002111">
    <property type="entry name" value="PRK00951.2-1"/>
    <property type="match status" value="1"/>
</dbReference>
<keyword evidence="3 6" id="KW-0028">Amino-acid biosynthesis</keyword>
<accession>A0A523QMN3</accession>
<evidence type="ECO:0000256" key="6">
    <source>
        <dbReference type="HAMAP-Rule" id="MF_00076"/>
    </source>
</evidence>
<evidence type="ECO:0000313" key="8">
    <source>
        <dbReference type="Proteomes" id="UP000320781"/>
    </source>
</evidence>
<keyword evidence="4 6" id="KW-0368">Histidine biosynthesis</keyword>
<proteinExistence type="inferred from homology"/>
<dbReference type="InterPro" id="IPR020568">
    <property type="entry name" value="Ribosomal_Su5_D2-typ_SF"/>
</dbReference>
<dbReference type="AlphaFoldDB" id="A0A523QMN3"/>
<evidence type="ECO:0000256" key="5">
    <source>
        <dbReference type="ARBA" id="ARBA00023239"/>
    </source>
</evidence>
<dbReference type="Gene3D" id="3.30.230.40">
    <property type="entry name" value="Imidazole glycerol phosphate dehydratase, domain 1"/>
    <property type="match status" value="2"/>
</dbReference>
<sequence length="197" mass="22248">MKTPRLARVKRKTTETEVKIDLNLDGKGTCRIDTSYPFLDHMLSLFAHHGFFDLEIVAREDVKVDYHHLTEDVGICLGKAVRRALGEKKGIRRYGSFFLPMDEALAQVAVDISGRPVLVFKSPSLVEERGSEVELMKEFFRGFASHARVTLHINLCYGSGAHHLMEATFKAFALSLDEATRLDERREGIPSTKERLG</sequence>
<comment type="subcellular location">
    <subcellularLocation>
        <location evidence="6">Cytoplasm</location>
    </subcellularLocation>
</comment>
<dbReference type="EC" id="4.2.1.19" evidence="6"/>
<dbReference type="CDD" id="cd07914">
    <property type="entry name" value="IGPD"/>
    <property type="match status" value="1"/>
</dbReference>
<evidence type="ECO:0000256" key="4">
    <source>
        <dbReference type="ARBA" id="ARBA00023102"/>
    </source>
</evidence>
<dbReference type="InterPro" id="IPR038494">
    <property type="entry name" value="IGPD_sf"/>
</dbReference>
<dbReference type="GO" id="GO:0004424">
    <property type="term" value="F:imidazoleglycerol-phosphate dehydratase activity"/>
    <property type="evidence" value="ECO:0007669"/>
    <property type="project" value="UniProtKB-UniRule"/>
</dbReference>
<comment type="pathway">
    <text evidence="1 6">Amino-acid biosynthesis; L-histidine biosynthesis; L-histidine from 5-phospho-alpha-D-ribose 1-diphosphate: step 6/9.</text>
</comment>
<dbReference type="SUPFAM" id="SSF54211">
    <property type="entry name" value="Ribosomal protein S5 domain 2-like"/>
    <property type="match status" value="2"/>
</dbReference>
<keyword evidence="5 6" id="KW-0456">Lyase</keyword>
<comment type="similarity">
    <text evidence="6">Belongs to the imidazoleglycerol-phosphate dehydratase family.</text>
</comment>
<comment type="catalytic activity">
    <reaction evidence="6">
        <text>D-erythro-1-(imidazol-4-yl)glycerol 3-phosphate = 3-(imidazol-4-yl)-2-oxopropyl phosphate + H2O</text>
        <dbReference type="Rhea" id="RHEA:11040"/>
        <dbReference type="ChEBI" id="CHEBI:15377"/>
        <dbReference type="ChEBI" id="CHEBI:57766"/>
        <dbReference type="ChEBI" id="CHEBI:58278"/>
        <dbReference type="EC" id="4.2.1.19"/>
    </reaction>
</comment>